<evidence type="ECO:0000256" key="2">
    <source>
        <dbReference type="SAM" id="SignalP"/>
    </source>
</evidence>
<accession>A0ABP9D3G7</accession>
<dbReference type="GO" id="GO:0051213">
    <property type="term" value="F:dioxygenase activity"/>
    <property type="evidence" value="ECO:0007669"/>
    <property type="project" value="UniProtKB-KW"/>
</dbReference>
<feature type="chain" id="PRO_5045472787" evidence="2">
    <location>
        <begin position="48"/>
        <end position="324"/>
    </location>
</feature>
<dbReference type="RefSeq" id="WP_345602793.1">
    <property type="nucleotide sequence ID" value="NZ_BAABKQ010000001.1"/>
</dbReference>
<dbReference type="SUPFAM" id="SSF49482">
    <property type="entry name" value="Aromatic compound dioxygenase"/>
    <property type="match status" value="1"/>
</dbReference>
<dbReference type="PROSITE" id="PS51318">
    <property type="entry name" value="TAT"/>
    <property type="match status" value="1"/>
</dbReference>
<dbReference type="PANTHER" id="PTHR34315">
    <property type="match status" value="1"/>
</dbReference>
<dbReference type="Proteomes" id="UP001500839">
    <property type="component" value="Unassembled WGS sequence"/>
</dbReference>
<dbReference type="InterPro" id="IPR006311">
    <property type="entry name" value="TAT_signal"/>
</dbReference>
<dbReference type="EMBL" id="BAABKQ010000001">
    <property type="protein sequence ID" value="GAA4822380.1"/>
    <property type="molecule type" value="Genomic_DNA"/>
</dbReference>
<reference evidence="4" key="1">
    <citation type="journal article" date="2019" name="Int. J. Syst. Evol. Microbiol.">
        <title>The Global Catalogue of Microorganisms (GCM) 10K type strain sequencing project: providing services to taxonomists for standard genome sequencing and annotation.</title>
        <authorList>
            <consortium name="The Broad Institute Genomics Platform"/>
            <consortium name="The Broad Institute Genome Sequencing Center for Infectious Disease"/>
            <person name="Wu L."/>
            <person name="Ma J."/>
        </authorList>
    </citation>
    <scope>NUCLEOTIDE SEQUENCE [LARGE SCALE GENOMIC DNA]</scope>
    <source>
        <strain evidence="4">JCM 18542</strain>
    </source>
</reference>
<evidence type="ECO:0000313" key="3">
    <source>
        <dbReference type="EMBL" id="GAA4822380.1"/>
    </source>
</evidence>
<feature type="region of interest" description="Disordered" evidence="1">
    <location>
        <begin position="160"/>
        <end position="212"/>
    </location>
</feature>
<feature type="signal peptide" evidence="2">
    <location>
        <begin position="1"/>
        <end position="47"/>
    </location>
</feature>
<keyword evidence="3" id="KW-0223">Dioxygenase</keyword>
<proteinExistence type="predicted"/>
<sequence>MPKPGHHHRGVDPRSTAPGARFTRRRALGLSGLLGATGLLAACGSQAAGPAEATGTAAAGTGAATGSIDDRLSAMLASAPQCVMTTEETQGPYWFDVDSIRSDIREDRAGMPMELALRVQDLAQCAADPSGGGVQNAVVEIWHCDAMGVYSGFRNGFGAPGSGAPPGPPPGGEGAGPGPSGAPPVPPAFDSGGAPASGPVSDGGYSAGDVESTPSGTATFLRGAQVTGADGIVRFTSIFPGWYSGRAVHVHIKVHIDKKTVLTTQLYFDDGLTDAVYSDTAPYSLRGTRDTRNDADTIYDPTGLSVSKRSDGTVLTALNLGIGT</sequence>
<name>A0ABP9D3G7_9ACTN</name>
<dbReference type="PANTHER" id="PTHR34315:SF1">
    <property type="entry name" value="INTRADIOL RING-CLEAVAGE DIOXYGENASES DOMAIN-CONTAINING PROTEIN-RELATED"/>
    <property type="match status" value="1"/>
</dbReference>
<keyword evidence="3" id="KW-0560">Oxidoreductase</keyword>
<evidence type="ECO:0000313" key="4">
    <source>
        <dbReference type="Proteomes" id="UP001500839"/>
    </source>
</evidence>
<protein>
    <submittedName>
        <fullName evidence="3">Protocatechuate dioxygenase</fullName>
    </submittedName>
</protein>
<organism evidence="3 4">
    <name type="scientific">Tomitella cavernea</name>
    <dbReference type="NCBI Taxonomy" id="1387982"/>
    <lineage>
        <taxon>Bacteria</taxon>
        <taxon>Bacillati</taxon>
        <taxon>Actinomycetota</taxon>
        <taxon>Actinomycetes</taxon>
        <taxon>Mycobacteriales</taxon>
        <taxon>Tomitella</taxon>
    </lineage>
</organism>
<evidence type="ECO:0000256" key="1">
    <source>
        <dbReference type="SAM" id="MobiDB-lite"/>
    </source>
</evidence>
<keyword evidence="2" id="KW-0732">Signal</keyword>
<feature type="region of interest" description="Disordered" evidence="1">
    <location>
        <begin position="1"/>
        <end position="21"/>
    </location>
</feature>
<dbReference type="Gene3D" id="2.60.130.10">
    <property type="entry name" value="Aromatic compound dioxygenase"/>
    <property type="match status" value="1"/>
</dbReference>
<keyword evidence="4" id="KW-1185">Reference proteome</keyword>
<gene>
    <name evidence="3" type="ORF">GCM10023353_33560</name>
</gene>
<comment type="caution">
    <text evidence="3">The sequence shown here is derived from an EMBL/GenBank/DDBJ whole genome shotgun (WGS) entry which is preliminary data.</text>
</comment>
<dbReference type="InterPro" id="IPR015889">
    <property type="entry name" value="Intradiol_dOase_core"/>
</dbReference>